<gene>
    <name evidence="2" type="ORF">E7512_10345</name>
</gene>
<dbReference type="Proteomes" id="UP000754750">
    <property type="component" value="Unassembled WGS sequence"/>
</dbReference>
<feature type="region of interest" description="Disordered" evidence="1">
    <location>
        <begin position="1"/>
        <end position="37"/>
    </location>
</feature>
<sequence length="91" mass="10444">MEKMIPREKMSKSQRRKLDLQKRAGWGGLNPITRRMPNGKAYNRKKIQKGVDDVFRRFESFSFCLISAGPLPILSPESRPARFLHPSESAA</sequence>
<evidence type="ECO:0000313" key="2">
    <source>
        <dbReference type="EMBL" id="MBE6833955.1"/>
    </source>
</evidence>
<protein>
    <submittedName>
        <fullName evidence="2">Uncharacterized protein</fullName>
    </submittedName>
</protein>
<dbReference type="AlphaFoldDB" id="A0A928Q5K6"/>
<organism evidence="2 3">
    <name type="scientific">Faecalispora sporosphaeroides</name>
    <dbReference type="NCBI Taxonomy" id="1549"/>
    <lineage>
        <taxon>Bacteria</taxon>
        <taxon>Bacillati</taxon>
        <taxon>Bacillota</taxon>
        <taxon>Clostridia</taxon>
        <taxon>Eubacteriales</taxon>
        <taxon>Oscillospiraceae</taxon>
        <taxon>Faecalispora</taxon>
    </lineage>
</organism>
<accession>A0A928Q5K6</accession>
<name>A0A928Q5K6_9FIRM</name>
<proteinExistence type="predicted"/>
<dbReference type="EMBL" id="SVNY01000005">
    <property type="protein sequence ID" value="MBE6833955.1"/>
    <property type="molecule type" value="Genomic_DNA"/>
</dbReference>
<feature type="compositionally biased region" description="Basic and acidic residues" evidence="1">
    <location>
        <begin position="1"/>
        <end position="22"/>
    </location>
</feature>
<evidence type="ECO:0000313" key="3">
    <source>
        <dbReference type="Proteomes" id="UP000754750"/>
    </source>
</evidence>
<evidence type="ECO:0000256" key="1">
    <source>
        <dbReference type="SAM" id="MobiDB-lite"/>
    </source>
</evidence>
<comment type="caution">
    <text evidence="2">The sequence shown here is derived from an EMBL/GenBank/DDBJ whole genome shotgun (WGS) entry which is preliminary data.</text>
</comment>
<reference evidence="2" key="1">
    <citation type="submission" date="2019-04" db="EMBL/GenBank/DDBJ databases">
        <title>Evolution of Biomass-Degrading Anaerobic Consortia Revealed by Metagenomics.</title>
        <authorList>
            <person name="Peng X."/>
        </authorList>
    </citation>
    <scope>NUCLEOTIDE SEQUENCE</scope>
    <source>
        <strain evidence="2">SIG551</strain>
    </source>
</reference>